<organism evidence="5 6">
    <name type="scientific">Nocardia camponoti</name>
    <dbReference type="NCBI Taxonomy" id="1616106"/>
    <lineage>
        <taxon>Bacteria</taxon>
        <taxon>Bacillati</taxon>
        <taxon>Actinomycetota</taxon>
        <taxon>Actinomycetes</taxon>
        <taxon>Mycobacteriales</taxon>
        <taxon>Nocardiaceae</taxon>
        <taxon>Nocardia</taxon>
    </lineage>
</organism>
<keyword evidence="1" id="KW-0547">Nucleotide-binding</keyword>
<dbReference type="Gene3D" id="3.30.420.40">
    <property type="match status" value="1"/>
</dbReference>
<keyword evidence="3" id="KW-0143">Chaperone</keyword>
<dbReference type="Proteomes" id="UP000612956">
    <property type="component" value="Unassembled WGS sequence"/>
</dbReference>
<feature type="compositionally biased region" description="Low complexity" evidence="4">
    <location>
        <begin position="374"/>
        <end position="405"/>
    </location>
</feature>
<dbReference type="InterPro" id="IPR013126">
    <property type="entry name" value="Hsp_70_fam"/>
</dbReference>
<evidence type="ECO:0000256" key="3">
    <source>
        <dbReference type="ARBA" id="ARBA00023186"/>
    </source>
</evidence>
<dbReference type="InterPro" id="IPR043129">
    <property type="entry name" value="ATPase_NBD"/>
</dbReference>
<dbReference type="PANTHER" id="PTHR42749:SF1">
    <property type="entry name" value="CELL SHAPE-DETERMINING PROTEIN MREB"/>
    <property type="match status" value="1"/>
</dbReference>
<comment type="caution">
    <text evidence="5">The sequence shown here is derived from an EMBL/GenBank/DDBJ whole genome shotgun (WGS) entry which is preliminary data.</text>
</comment>
<reference evidence="5" key="2">
    <citation type="submission" date="2020-09" db="EMBL/GenBank/DDBJ databases">
        <authorList>
            <person name="Sun Q."/>
            <person name="Zhou Y."/>
        </authorList>
    </citation>
    <scope>NUCLEOTIDE SEQUENCE</scope>
    <source>
        <strain evidence="5">CGMCC 4.7278</strain>
    </source>
</reference>
<dbReference type="GO" id="GO:0005524">
    <property type="term" value="F:ATP binding"/>
    <property type="evidence" value="ECO:0007669"/>
    <property type="project" value="UniProtKB-KW"/>
</dbReference>
<dbReference type="AlphaFoldDB" id="A0A917V9U0"/>
<gene>
    <name evidence="5" type="ORF">GCM10011591_25490</name>
</gene>
<proteinExistence type="predicted"/>
<reference evidence="5" key="1">
    <citation type="journal article" date="2014" name="Int. J. Syst. Evol. Microbiol.">
        <title>Complete genome sequence of Corynebacterium casei LMG S-19264T (=DSM 44701T), isolated from a smear-ripened cheese.</title>
        <authorList>
            <consortium name="US DOE Joint Genome Institute (JGI-PGF)"/>
            <person name="Walter F."/>
            <person name="Albersmeier A."/>
            <person name="Kalinowski J."/>
            <person name="Ruckert C."/>
        </authorList>
    </citation>
    <scope>NUCLEOTIDE SEQUENCE</scope>
    <source>
        <strain evidence="5">CGMCC 4.7278</strain>
    </source>
</reference>
<dbReference type="EMBL" id="BMMW01000002">
    <property type="protein sequence ID" value="GGK52633.1"/>
    <property type="molecule type" value="Genomic_DNA"/>
</dbReference>
<keyword evidence="6" id="KW-1185">Reference proteome</keyword>
<dbReference type="GO" id="GO:0140662">
    <property type="term" value="F:ATP-dependent protein folding chaperone"/>
    <property type="evidence" value="ECO:0007669"/>
    <property type="project" value="InterPro"/>
</dbReference>
<feature type="region of interest" description="Disordered" evidence="4">
    <location>
        <begin position="352"/>
        <end position="416"/>
    </location>
</feature>
<evidence type="ECO:0000256" key="4">
    <source>
        <dbReference type="SAM" id="MobiDB-lite"/>
    </source>
</evidence>
<feature type="compositionally biased region" description="Polar residues" evidence="4">
    <location>
        <begin position="355"/>
        <end position="364"/>
    </location>
</feature>
<dbReference type="PANTHER" id="PTHR42749">
    <property type="entry name" value="CELL SHAPE-DETERMINING PROTEIN MREB"/>
    <property type="match status" value="1"/>
</dbReference>
<dbReference type="SUPFAM" id="SSF53067">
    <property type="entry name" value="Actin-like ATPase domain"/>
    <property type="match status" value="1"/>
</dbReference>
<sequence>MSSVLGVSVGAGTVRLARPVHGDPMQPPYSFELQSVSVPEAEVEEAAAAAITSTPDVAASTITFRTEGQARGLRAAMARRQVTNYQLVPEAVAAVHFAHATADLREVTALAVYDLGATGLTVSVINTRTCDVYQTERMSDISGDYLDSLIREQQIASGRIAHPADPAGLAALDAHCRAAKEQLSSNNAVALPSEQGLVLLTRENFEALMMLAIESSARMTRDAIIRSQHPVQAVLVIGGGGRIPLIARVLERTIGVGVIVPTEPETVLARGAALLARPANVAIAPASPLTEQFADTETPAWLTAPARRPNPLRTLVDRTHSRREISAATAAVSSLVVLSAIGLGLGFGPEVMERGSTSDTQAVPVTTAPRPSDHSPTTSLTPTTTEMQHETAAAPPATTAPTTTAPAPPAPGPNTITVVPGLPPVILPTLPPGVLPGL</sequence>
<dbReference type="Pfam" id="PF00012">
    <property type="entry name" value="HSP70"/>
    <property type="match status" value="1"/>
</dbReference>
<evidence type="ECO:0000256" key="2">
    <source>
        <dbReference type="ARBA" id="ARBA00022840"/>
    </source>
</evidence>
<evidence type="ECO:0000256" key="1">
    <source>
        <dbReference type="ARBA" id="ARBA00022741"/>
    </source>
</evidence>
<keyword evidence="2" id="KW-0067">ATP-binding</keyword>
<evidence type="ECO:0000313" key="6">
    <source>
        <dbReference type="Proteomes" id="UP000612956"/>
    </source>
</evidence>
<accession>A0A917V9U0</accession>
<evidence type="ECO:0000313" key="5">
    <source>
        <dbReference type="EMBL" id="GGK52633.1"/>
    </source>
</evidence>
<protein>
    <recommendedName>
        <fullName evidence="7">Hsp70 family protein</fullName>
    </recommendedName>
</protein>
<name>A0A917V9U0_9NOCA</name>
<evidence type="ECO:0008006" key="7">
    <source>
        <dbReference type="Google" id="ProtNLM"/>
    </source>
</evidence>